<accession>A0A4R5QEM7</accession>
<proteinExistence type="predicted"/>
<name>A0A4R5QEM7_9PROT</name>
<evidence type="ECO:0000313" key="2">
    <source>
        <dbReference type="EMBL" id="TDH61672.1"/>
    </source>
</evidence>
<dbReference type="OrthoDB" id="9797938at2"/>
<keyword evidence="3" id="KW-1185">Reference proteome</keyword>
<comment type="caution">
    <text evidence="2">The sequence shown here is derived from an EMBL/GenBank/DDBJ whole genome shotgun (WGS) entry which is preliminary data.</text>
</comment>
<dbReference type="RefSeq" id="WP_133289460.1">
    <property type="nucleotide sequence ID" value="NZ_SMSJ01000018.1"/>
</dbReference>
<dbReference type="SUPFAM" id="SSF54637">
    <property type="entry name" value="Thioesterase/thiol ester dehydrase-isomerase"/>
    <property type="match status" value="1"/>
</dbReference>
<dbReference type="Proteomes" id="UP000295096">
    <property type="component" value="Unassembled WGS sequence"/>
</dbReference>
<sequence>MITPLASFDDLSVGQKFEFGSIRMELDEIVDFARRWDPQPFHIDPDAAAAGPFRGIIASGLHTQAACFSHIIRSGWVAQVSMGGAEQLVRWPAPVRPGDEIAVSARIEALNPSRSKPDRGVVKVLYTGRRLTDGVVVLEILGTHILRR</sequence>
<dbReference type="Gene3D" id="3.10.129.10">
    <property type="entry name" value="Hotdog Thioesterase"/>
    <property type="match status" value="1"/>
</dbReference>
<dbReference type="AlphaFoldDB" id="A0A4R5QEM7"/>
<organism evidence="2 3">
    <name type="scientific">Dankookia rubra</name>
    <dbReference type="NCBI Taxonomy" id="1442381"/>
    <lineage>
        <taxon>Bacteria</taxon>
        <taxon>Pseudomonadati</taxon>
        <taxon>Pseudomonadota</taxon>
        <taxon>Alphaproteobacteria</taxon>
        <taxon>Acetobacterales</taxon>
        <taxon>Roseomonadaceae</taxon>
        <taxon>Dankookia</taxon>
    </lineage>
</organism>
<gene>
    <name evidence="2" type="ORF">E2C06_15205</name>
</gene>
<reference evidence="2 3" key="1">
    <citation type="journal article" date="2016" name="J. Microbiol.">
        <title>Dankookia rubra gen. nov., sp. nov., an alphaproteobacterium isolated from sediment of a shallow stream.</title>
        <authorList>
            <person name="Kim W.H."/>
            <person name="Kim D.H."/>
            <person name="Kang K."/>
            <person name="Ahn T.Y."/>
        </authorList>
    </citation>
    <scope>NUCLEOTIDE SEQUENCE [LARGE SCALE GENOMIC DNA]</scope>
    <source>
        <strain evidence="2 3">JCM30602</strain>
    </source>
</reference>
<protein>
    <submittedName>
        <fullName evidence="2">Acyl dehydratase</fullName>
    </submittedName>
</protein>
<dbReference type="InterPro" id="IPR002539">
    <property type="entry name" value="MaoC-like_dom"/>
</dbReference>
<evidence type="ECO:0000259" key="1">
    <source>
        <dbReference type="Pfam" id="PF01575"/>
    </source>
</evidence>
<evidence type="ECO:0000313" key="3">
    <source>
        <dbReference type="Proteomes" id="UP000295096"/>
    </source>
</evidence>
<dbReference type="InterPro" id="IPR029069">
    <property type="entry name" value="HotDog_dom_sf"/>
</dbReference>
<dbReference type="Pfam" id="PF01575">
    <property type="entry name" value="MaoC_dehydratas"/>
    <property type="match status" value="1"/>
</dbReference>
<dbReference type="EMBL" id="SMSJ01000018">
    <property type="protein sequence ID" value="TDH61672.1"/>
    <property type="molecule type" value="Genomic_DNA"/>
</dbReference>
<feature type="domain" description="MaoC-like" evidence="1">
    <location>
        <begin position="13"/>
        <end position="114"/>
    </location>
</feature>